<sequence>MDRGTLPKNPEDPGSAVVLLSEPLIVTDSTGARFKITEFTPGAGFAIVRPVDGGPAQILEAKGLRPATP</sequence>
<dbReference type="EMBL" id="BAAAQN010000099">
    <property type="protein sequence ID" value="GAA2064950.1"/>
    <property type="molecule type" value="Genomic_DNA"/>
</dbReference>
<dbReference type="Proteomes" id="UP001500751">
    <property type="component" value="Unassembled WGS sequence"/>
</dbReference>
<keyword evidence="2" id="KW-1185">Reference proteome</keyword>
<evidence type="ECO:0000313" key="2">
    <source>
        <dbReference type="Proteomes" id="UP001500751"/>
    </source>
</evidence>
<comment type="caution">
    <text evidence="1">The sequence shown here is derived from an EMBL/GenBank/DDBJ whole genome shotgun (WGS) entry which is preliminary data.</text>
</comment>
<name>A0ABN2VKN4_9ACTN</name>
<dbReference type="RefSeq" id="WP_344671965.1">
    <property type="nucleotide sequence ID" value="NZ_BAAAQN010000099.1"/>
</dbReference>
<accession>A0ABN2VKN4</accession>
<organism evidence="1 2">
    <name type="scientific">Catenulispora yoronensis</name>
    <dbReference type="NCBI Taxonomy" id="450799"/>
    <lineage>
        <taxon>Bacteria</taxon>
        <taxon>Bacillati</taxon>
        <taxon>Actinomycetota</taxon>
        <taxon>Actinomycetes</taxon>
        <taxon>Catenulisporales</taxon>
        <taxon>Catenulisporaceae</taxon>
        <taxon>Catenulispora</taxon>
    </lineage>
</organism>
<protein>
    <submittedName>
        <fullName evidence="1">Uncharacterized protein</fullName>
    </submittedName>
</protein>
<proteinExistence type="predicted"/>
<gene>
    <name evidence="1" type="ORF">GCM10009839_90660</name>
</gene>
<evidence type="ECO:0000313" key="1">
    <source>
        <dbReference type="EMBL" id="GAA2064950.1"/>
    </source>
</evidence>
<reference evidence="1 2" key="1">
    <citation type="journal article" date="2019" name="Int. J. Syst. Evol. Microbiol.">
        <title>The Global Catalogue of Microorganisms (GCM) 10K type strain sequencing project: providing services to taxonomists for standard genome sequencing and annotation.</title>
        <authorList>
            <consortium name="The Broad Institute Genomics Platform"/>
            <consortium name="The Broad Institute Genome Sequencing Center for Infectious Disease"/>
            <person name="Wu L."/>
            <person name="Ma J."/>
        </authorList>
    </citation>
    <scope>NUCLEOTIDE SEQUENCE [LARGE SCALE GENOMIC DNA]</scope>
    <source>
        <strain evidence="1 2">JCM 16014</strain>
    </source>
</reference>